<evidence type="ECO:0000259" key="2">
    <source>
        <dbReference type="Pfam" id="PF01408"/>
    </source>
</evidence>
<dbReference type="InterPro" id="IPR000683">
    <property type="entry name" value="Gfo/Idh/MocA-like_OxRdtase_N"/>
</dbReference>
<dbReference type="GO" id="GO:0000166">
    <property type="term" value="F:nucleotide binding"/>
    <property type="evidence" value="ECO:0007669"/>
    <property type="project" value="InterPro"/>
</dbReference>
<evidence type="ECO:0000256" key="1">
    <source>
        <dbReference type="ARBA" id="ARBA00023002"/>
    </source>
</evidence>
<dbReference type="EMBL" id="GHBR01000479">
    <property type="protein sequence ID" value="NDJ96034.1"/>
    <property type="molecule type" value="Transcribed_RNA"/>
</dbReference>
<dbReference type="Pfam" id="PF01408">
    <property type="entry name" value="GFO_IDH_MocA"/>
    <property type="match status" value="1"/>
</dbReference>
<dbReference type="PANTHER" id="PTHR43818">
    <property type="entry name" value="BCDNA.GH03377"/>
    <property type="match status" value="1"/>
</dbReference>
<proteinExistence type="predicted"/>
<dbReference type="PANTHER" id="PTHR43818:SF11">
    <property type="entry name" value="BCDNA.GH03377"/>
    <property type="match status" value="1"/>
</dbReference>
<organism evidence="3">
    <name type="scientific">Myxobolus squamalis</name>
    <name type="common">Myxosporean</name>
    <dbReference type="NCBI Taxonomy" id="59785"/>
    <lineage>
        <taxon>Eukaryota</taxon>
        <taxon>Metazoa</taxon>
        <taxon>Cnidaria</taxon>
        <taxon>Myxozoa</taxon>
        <taxon>Myxosporea</taxon>
        <taxon>Bivalvulida</taxon>
        <taxon>Platysporina</taxon>
        <taxon>Myxobolidae</taxon>
        <taxon>Myxobolus</taxon>
    </lineage>
</organism>
<dbReference type="InterPro" id="IPR050463">
    <property type="entry name" value="Gfo/Idh/MocA_oxidrdct_glycsds"/>
</dbReference>
<dbReference type="InterPro" id="IPR036291">
    <property type="entry name" value="NAD(P)-bd_dom_sf"/>
</dbReference>
<dbReference type="Gene3D" id="3.40.50.720">
    <property type="entry name" value="NAD(P)-binding Rossmann-like Domain"/>
    <property type="match status" value="1"/>
</dbReference>
<dbReference type="SUPFAM" id="SSF51735">
    <property type="entry name" value="NAD(P)-binding Rossmann-fold domains"/>
    <property type="match status" value="1"/>
</dbReference>
<name>A0A6B2FWH1_MYXSQ</name>
<dbReference type="AlphaFoldDB" id="A0A6B2FWH1"/>
<keyword evidence="1" id="KW-0560">Oxidoreductase</keyword>
<accession>A0A6B2FWH1</accession>
<dbReference type="GO" id="GO:0016491">
    <property type="term" value="F:oxidoreductase activity"/>
    <property type="evidence" value="ECO:0007669"/>
    <property type="project" value="UniProtKB-KW"/>
</dbReference>
<feature type="domain" description="Gfo/Idh/MocA-like oxidoreductase N-terminal" evidence="2">
    <location>
        <begin position="5"/>
        <end position="120"/>
    </location>
</feature>
<evidence type="ECO:0000313" key="3">
    <source>
        <dbReference type="EMBL" id="NDJ96034.1"/>
    </source>
</evidence>
<sequence>MFPGVGIVGIDDSSTHYIKKLQENCFKINGICGPNTLDLRRIAEDFEINFVTSKVEDLLVHNEINLIVFMPTASNMAEHVCKALTVAGKHVICCHKFAVSSKYAQEMYEASLKYPTLLSVIENPIRFSKNFITTKNLLLKNTIGQVK</sequence>
<reference evidence="3" key="1">
    <citation type="submission" date="2018-11" db="EMBL/GenBank/DDBJ databases">
        <title>Myxobolus squamalis genome and transcriptome.</title>
        <authorList>
            <person name="Yahalomi D."/>
            <person name="Atkinson S.D."/>
            <person name="Neuhof M."/>
            <person name="Chang E.S."/>
            <person name="Philippe H."/>
            <person name="Cartwright P."/>
            <person name="Bartholomew J.L."/>
            <person name="Huchon D."/>
        </authorList>
    </citation>
    <scope>NUCLEOTIDE SEQUENCE</scope>
    <source>
        <strain evidence="3">71B08</strain>
        <tissue evidence="3">Whole</tissue>
    </source>
</reference>
<protein>
    <submittedName>
        <fullName evidence="3">Glucose-fructose oxidoreductase domain-containing protein 2 (Trinotate prediction)</fullName>
    </submittedName>
</protein>